<organism evidence="2 3">
    <name type="scientific">Dendrobium thyrsiflorum</name>
    <name type="common">Pinecone-like raceme dendrobium</name>
    <name type="synonym">Orchid</name>
    <dbReference type="NCBI Taxonomy" id="117978"/>
    <lineage>
        <taxon>Eukaryota</taxon>
        <taxon>Viridiplantae</taxon>
        <taxon>Streptophyta</taxon>
        <taxon>Embryophyta</taxon>
        <taxon>Tracheophyta</taxon>
        <taxon>Spermatophyta</taxon>
        <taxon>Magnoliopsida</taxon>
        <taxon>Liliopsida</taxon>
        <taxon>Asparagales</taxon>
        <taxon>Orchidaceae</taxon>
        <taxon>Epidendroideae</taxon>
        <taxon>Malaxideae</taxon>
        <taxon>Dendrobiinae</taxon>
        <taxon>Dendrobium</taxon>
    </lineage>
</organism>
<proteinExistence type="predicted"/>
<name>A0ABD0V258_DENTH</name>
<accession>A0ABD0V258</accession>
<protein>
    <submittedName>
        <fullName evidence="2">Uncharacterized protein</fullName>
    </submittedName>
</protein>
<evidence type="ECO:0000313" key="3">
    <source>
        <dbReference type="Proteomes" id="UP001552299"/>
    </source>
</evidence>
<evidence type="ECO:0000256" key="1">
    <source>
        <dbReference type="SAM" id="MobiDB-lite"/>
    </source>
</evidence>
<feature type="compositionally biased region" description="Basic and acidic residues" evidence="1">
    <location>
        <begin position="64"/>
        <end position="79"/>
    </location>
</feature>
<reference evidence="2 3" key="1">
    <citation type="journal article" date="2024" name="Plant Biotechnol. J.">
        <title>Dendrobium thyrsiflorum genome and its molecular insights into genes involved in important horticultural traits.</title>
        <authorList>
            <person name="Chen B."/>
            <person name="Wang J.Y."/>
            <person name="Zheng P.J."/>
            <person name="Li K.L."/>
            <person name="Liang Y.M."/>
            <person name="Chen X.F."/>
            <person name="Zhang C."/>
            <person name="Zhao X."/>
            <person name="He X."/>
            <person name="Zhang G.Q."/>
            <person name="Liu Z.J."/>
            <person name="Xu Q."/>
        </authorList>
    </citation>
    <scope>NUCLEOTIDE SEQUENCE [LARGE SCALE GENOMIC DNA]</scope>
    <source>
        <strain evidence="2">GZMU011</strain>
    </source>
</reference>
<dbReference type="EMBL" id="JANQDX010000009">
    <property type="protein sequence ID" value="KAL0919124.1"/>
    <property type="molecule type" value="Genomic_DNA"/>
</dbReference>
<feature type="region of interest" description="Disordered" evidence="1">
    <location>
        <begin position="59"/>
        <end position="82"/>
    </location>
</feature>
<comment type="caution">
    <text evidence="2">The sequence shown here is derived from an EMBL/GenBank/DDBJ whole genome shotgun (WGS) entry which is preliminary data.</text>
</comment>
<keyword evidence="3" id="KW-1185">Reference proteome</keyword>
<gene>
    <name evidence="2" type="ORF">M5K25_011199</name>
</gene>
<sequence>MVASRRTIADDTHDRLDRSAEALRRHCQSSSGMAQEVDGLTARMQELWRDIRQMMSRTRQLQVGRDRRDRLTRREEQRHRSLQQEVMEADTLLVQAVEQFQRAQTEFQILDEITGRLQSLRDRLY</sequence>
<dbReference type="Proteomes" id="UP001552299">
    <property type="component" value="Unassembled WGS sequence"/>
</dbReference>
<evidence type="ECO:0000313" key="2">
    <source>
        <dbReference type="EMBL" id="KAL0919124.1"/>
    </source>
</evidence>
<dbReference type="AlphaFoldDB" id="A0ABD0V258"/>